<sequence>MNTIIETIAIGGGVQEPVLVGNAKRKASCKKVGGDKKRAGHKIEDIFNEQFGKISPTTYKAEADCTISAENANGLQLMTDLQSKFGEIDNYNLSVKSGENLQFVLGRIDEITGAANAEEKLHVLGNEALWKKYLGKGNSERPAGWLIYRNTNNSWSIFKMSEVIAFIVEKCKWRALETGRFKGDFDNDTKKGFSQYLTYEYRETHKSHFLGANGGKGKQLMELLKKKITCHHVNDPVVNQI</sequence>
<accession>A0A6C0EUE3</accession>
<reference evidence="1" key="1">
    <citation type="journal article" date="2020" name="Nature">
        <title>Giant virus diversity and host interactions through global metagenomics.</title>
        <authorList>
            <person name="Schulz F."/>
            <person name="Roux S."/>
            <person name="Paez-Espino D."/>
            <person name="Jungbluth S."/>
            <person name="Walsh D.A."/>
            <person name="Denef V.J."/>
            <person name="McMahon K.D."/>
            <person name="Konstantinidis K.T."/>
            <person name="Eloe-Fadrosh E.A."/>
            <person name="Kyrpides N.C."/>
            <person name="Woyke T."/>
        </authorList>
    </citation>
    <scope>NUCLEOTIDE SEQUENCE</scope>
    <source>
        <strain evidence="1">GVMAG-M-3300009161-30</strain>
    </source>
</reference>
<proteinExistence type="predicted"/>
<organism evidence="1">
    <name type="scientific">viral metagenome</name>
    <dbReference type="NCBI Taxonomy" id="1070528"/>
    <lineage>
        <taxon>unclassified sequences</taxon>
        <taxon>metagenomes</taxon>
        <taxon>organismal metagenomes</taxon>
    </lineage>
</organism>
<protein>
    <submittedName>
        <fullName evidence="1">Uncharacterized protein</fullName>
    </submittedName>
</protein>
<evidence type="ECO:0000313" key="1">
    <source>
        <dbReference type="EMBL" id="QHT32796.1"/>
    </source>
</evidence>
<dbReference type="EMBL" id="MN738948">
    <property type="protein sequence ID" value="QHT32796.1"/>
    <property type="molecule type" value="Genomic_DNA"/>
</dbReference>
<dbReference type="AlphaFoldDB" id="A0A6C0EUE3"/>
<name>A0A6C0EUE3_9ZZZZ</name>